<accession>A0A024G8J0</accession>
<evidence type="ECO:0000256" key="7">
    <source>
        <dbReference type="ARBA" id="ARBA00023098"/>
    </source>
</evidence>
<evidence type="ECO:0000256" key="8">
    <source>
        <dbReference type="ARBA" id="ARBA00023136"/>
    </source>
</evidence>
<evidence type="ECO:0000313" key="11">
    <source>
        <dbReference type="EMBL" id="CCI42964.1"/>
    </source>
</evidence>
<keyword evidence="3 10" id="KW-0808">Transferase</keyword>
<evidence type="ECO:0000256" key="3">
    <source>
        <dbReference type="ARBA" id="ARBA00022679"/>
    </source>
</evidence>
<dbReference type="InterPro" id="IPR002076">
    <property type="entry name" value="ELO_fam"/>
</dbReference>
<dbReference type="GO" id="GO:0019367">
    <property type="term" value="P:fatty acid elongation, saturated fatty acid"/>
    <property type="evidence" value="ECO:0007669"/>
    <property type="project" value="TreeGrafter"/>
</dbReference>
<dbReference type="EC" id="2.3.1.-" evidence="10"/>
<feature type="transmembrane region" description="Helical" evidence="10">
    <location>
        <begin position="173"/>
        <end position="193"/>
    </location>
</feature>
<sequence length="271" mass="31356">MDMRLLESTNGPFPHLPVLTFERNWVSAPAIEFCKGTIAHVLALSLLYCFAIFAGRRYMEGRKPYNLRFALASWNLLLAIFSCIGSIRTVPPLLNLLYNRGAYVGVCADPVKLYDKGHVGLWITLFIFSKIPELFDTLFIVLRKKPLIFLHWYHHVTVLLFCWHAFASTSASGISFAAMNYSVHAVMYFYYFLVAIGMRPRWARFVTTFQLCQMVVGVTVCGLNVYYTLKGIECHVDSENLKWAILMYSSYFALFFKFYVDRYFLSIRKKV</sequence>
<dbReference type="Proteomes" id="UP000053237">
    <property type="component" value="Unassembled WGS sequence"/>
</dbReference>
<feature type="transmembrane region" description="Helical" evidence="10">
    <location>
        <begin position="37"/>
        <end position="55"/>
    </location>
</feature>
<keyword evidence="6 10" id="KW-1133">Transmembrane helix</keyword>
<dbReference type="GO" id="GO:0005789">
    <property type="term" value="C:endoplasmic reticulum membrane"/>
    <property type="evidence" value="ECO:0007669"/>
    <property type="project" value="TreeGrafter"/>
</dbReference>
<evidence type="ECO:0000256" key="4">
    <source>
        <dbReference type="ARBA" id="ARBA00022692"/>
    </source>
</evidence>
<reference evidence="11 12" key="1">
    <citation type="submission" date="2012-05" db="EMBL/GenBank/DDBJ databases">
        <title>Recombination and specialization in a pathogen metapopulation.</title>
        <authorList>
            <person name="Gardiner A."/>
            <person name="Kemen E."/>
            <person name="Schultz-Larsen T."/>
            <person name="MacLean D."/>
            <person name="Van Oosterhout C."/>
            <person name="Jones J.D.G."/>
        </authorList>
    </citation>
    <scope>NUCLEOTIDE SEQUENCE [LARGE SCALE GENOMIC DNA]</scope>
    <source>
        <strain evidence="11 12">Ac Nc2</strain>
    </source>
</reference>
<feature type="transmembrane region" description="Helical" evidence="10">
    <location>
        <begin position="205"/>
        <end position="229"/>
    </location>
</feature>
<dbReference type="STRING" id="65357.A0A024G8J0"/>
<dbReference type="GO" id="GO:0034626">
    <property type="term" value="P:fatty acid elongation, polyunsaturated fatty acid"/>
    <property type="evidence" value="ECO:0007669"/>
    <property type="project" value="TreeGrafter"/>
</dbReference>
<evidence type="ECO:0000256" key="2">
    <source>
        <dbReference type="ARBA" id="ARBA00022516"/>
    </source>
</evidence>
<keyword evidence="5 10" id="KW-0276">Fatty acid metabolism</keyword>
<feature type="transmembrane region" description="Helical" evidence="10">
    <location>
        <begin position="67"/>
        <end position="87"/>
    </location>
</feature>
<feature type="transmembrane region" description="Helical" evidence="10">
    <location>
        <begin position="149"/>
        <end position="167"/>
    </location>
</feature>
<gene>
    <name evidence="11" type="ORF">BN9_037480</name>
</gene>
<dbReference type="OrthoDB" id="434092at2759"/>
<dbReference type="FunCoup" id="A0A024G8J0">
    <property type="interactions" value="39"/>
</dbReference>
<dbReference type="GO" id="GO:0030148">
    <property type="term" value="P:sphingolipid biosynthetic process"/>
    <property type="evidence" value="ECO:0007669"/>
    <property type="project" value="TreeGrafter"/>
</dbReference>
<dbReference type="GO" id="GO:0042761">
    <property type="term" value="P:very long-chain fatty acid biosynthetic process"/>
    <property type="evidence" value="ECO:0007669"/>
    <property type="project" value="TreeGrafter"/>
</dbReference>
<keyword evidence="12" id="KW-1185">Reference proteome</keyword>
<organism evidence="11 12">
    <name type="scientific">Albugo candida</name>
    <dbReference type="NCBI Taxonomy" id="65357"/>
    <lineage>
        <taxon>Eukaryota</taxon>
        <taxon>Sar</taxon>
        <taxon>Stramenopiles</taxon>
        <taxon>Oomycota</taxon>
        <taxon>Peronosporomycetes</taxon>
        <taxon>Albuginales</taxon>
        <taxon>Albuginaceae</taxon>
        <taxon>Albugo</taxon>
    </lineage>
</organism>
<comment type="similarity">
    <text evidence="10">Belongs to the ELO family.</text>
</comment>
<keyword evidence="4 10" id="KW-0812">Transmembrane</keyword>
<protein>
    <recommendedName>
        <fullName evidence="10">Elongation of fatty acids protein</fullName>
        <ecNumber evidence="10">2.3.1.-</ecNumber>
    </recommendedName>
</protein>
<comment type="subcellular location">
    <subcellularLocation>
        <location evidence="1">Membrane</location>
        <topology evidence="1">Multi-pass membrane protein</topology>
    </subcellularLocation>
</comment>
<dbReference type="AlphaFoldDB" id="A0A024G8J0"/>
<evidence type="ECO:0000313" key="12">
    <source>
        <dbReference type="Proteomes" id="UP000053237"/>
    </source>
</evidence>
<dbReference type="Pfam" id="PF01151">
    <property type="entry name" value="ELO"/>
    <property type="match status" value="1"/>
</dbReference>
<evidence type="ECO:0000256" key="9">
    <source>
        <dbReference type="ARBA" id="ARBA00023160"/>
    </source>
</evidence>
<keyword evidence="2 10" id="KW-0444">Lipid biosynthesis</keyword>
<dbReference type="InParanoid" id="A0A024G8J0"/>
<evidence type="ECO:0000256" key="5">
    <source>
        <dbReference type="ARBA" id="ARBA00022832"/>
    </source>
</evidence>
<dbReference type="PANTHER" id="PTHR11157">
    <property type="entry name" value="FATTY ACID ACYL TRANSFERASE-RELATED"/>
    <property type="match status" value="1"/>
</dbReference>
<feature type="transmembrane region" description="Helical" evidence="10">
    <location>
        <begin position="241"/>
        <end position="260"/>
    </location>
</feature>
<keyword evidence="8 10" id="KW-0472">Membrane</keyword>
<feature type="transmembrane region" description="Helical" evidence="10">
    <location>
        <begin position="119"/>
        <end position="142"/>
    </location>
</feature>
<dbReference type="EMBL" id="CAIX01000042">
    <property type="protein sequence ID" value="CCI42964.1"/>
    <property type="molecule type" value="Genomic_DNA"/>
</dbReference>
<dbReference type="PROSITE" id="PS01188">
    <property type="entry name" value="ELO"/>
    <property type="match status" value="1"/>
</dbReference>
<evidence type="ECO:0000256" key="6">
    <source>
        <dbReference type="ARBA" id="ARBA00022989"/>
    </source>
</evidence>
<comment type="catalytic activity">
    <reaction evidence="10">
        <text>an acyl-CoA + malonyl-CoA + H(+) = a 3-oxoacyl-CoA + CO2 + CoA</text>
        <dbReference type="Rhea" id="RHEA:50252"/>
        <dbReference type="ChEBI" id="CHEBI:15378"/>
        <dbReference type="ChEBI" id="CHEBI:16526"/>
        <dbReference type="ChEBI" id="CHEBI:57287"/>
        <dbReference type="ChEBI" id="CHEBI:57384"/>
        <dbReference type="ChEBI" id="CHEBI:58342"/>
        <dbReference type="ChEBI" id="CHEBI:90726"/>
    </reaction>
    <physiologicalReaction direction="left-to-right" evidence="10">
        <dbReference type="Rhea" id="RHEA:50253"/>
    </physiologicalReaction>
</comment>
<evidence type="ECO:0000256" key="10">
    <source>
        <dbReference type="RuleBase" id="RU361115"/>
    </source>
</evidence>
<comment type="caution">
    <text evidence="11">The sequence shown here is derived from an EMBL/GenBank/DDBJ whole genome shotgun (WGS) entry which is preliminary data.</text>
</comment>
<dbReference type="GO" id="GO:0034625">
    <property type="term" value="P:fatty acid elongation, monounsaturated fatty acid"/>
    <property type="evidence" value="ECO:0007669"/>
    <property type="project" value="TreeGrafter"/>
</dbReference>
<dbReference type="PANTHER" id="PTHR11157:SF17">
    <property type="entry name" value="ELONGATION OF VERY LONG CHAIN FATTY ACIDS PROTEIN 6"/>
    <property type="match status" value="1"/>
</dbReference>
<name>A0A024G8J0_9STRA</name>
<keyword evidence="7 10" id="KW-0443">Lipid metabolism</keyword>
<proteinExistence type="inferred from homology"/>
<evidence type="ECO:0000256" key="1">
    <source>
        <dbReference type="ARBA" id="ARBA00004141"/>
    </source>
</evidence>
<dbReference type="GO" id="GO:0009922">
    <property type="term" value="F:fatty acid elongase activity"/>
    <property type="evidence" value="ECO:0007669"/>
    <property type="project" value="InterPro"/>
</dbReference>
<keyword evidence="9 10" id="KW-0275">Fatty acid biosynthesis</keyword>
<dbReference type="InterPro" id="IPR030457">
    <property type="entry name" value="ELO_CS"/>
</dbReference>